<dbReference type="SUPFAM" id="SSF52833">
    <property type="entry name" value="Thioredoxin-like"/>
    <property type="match status" value="1"/>
</dbReference>
<organism evidence="2 3">
    <name type="scientific">Penicillium steckii</name>
    <dbReference type="NCBI Taxonomy" id="303698"/>
    <lineage>
        <taxon>Eukaryota</taxon>
        <taxon>Fungi</taxon>
        <taxon>Dikarya</taxon>
        <taxon>Ascomycota</taxon>
        <taxon>Pezizomycotina</taxon>
        <taxon>Eurotiomycetes</taxon>
        <taxon>Eurotiomycetidae</taxon>
        <taxon>Eurotiales</taxon>
        <taxon>Aspergillaceae</taxon>
        <taxon>Penicillium</taxon>
    </lineage>
</organism>
<feature type="compositionally biased region" description="Polar residues" evidence="1">
    <location>
        <begin position="1"/>
        <end position="16"/>
    </location>
</feature>
<dbReference type="Proteomes" id="UP000191285">
    <property type="component" value="Unassembled WGS sequence"/>
</dbReference>
<feature type="compositionally biased region" description="Basic and acidic residues" evidence="1">
    <location>
        <begin position="32"/>
        <end position="42"/>
    </location>
</feature>
<dbReference type="Pfam" id="PF13911">
    <property type="entry name" value="AhpC-TSA_2"/>
    <property type="match status" value="1"/>
</dbReference>
<evidence type="ECO:0000256" key="1">
    <source>
        <dbReference type="SAM" id="MobiDB-lite"/>
    </source>
</evidence>
<dbReference type="Gene3D" id="3.40.30.10">
    <property type="entry name" value="Glutaredoxin"/>
    <property type="match status" value="1"/>
</dbReference>
<dbReference type="PANTHER" id="PTHR28630:SF3">
    <property type="entry name" value="PEROXIREDOXIN-LIKE 2C"/>
    <property type="match status" value="1"/>
</dbReference>
<dbReference type="PANTHER" id="PTHR28630">
    <property type="match status" value="1"/>
</dbReference>
<protein>
    <recommendedName>
        <fullName evidence="4">Thioredoxin domain-containing protein</fullName>
    </recommendedName>
</protein>
<feature type="region of interest" description="Disordered" evidence="1">
    <location>
        <begin position="1"/>
        <end position="57"/>
    </location>
</feature>
<comment type="caution">
    <text evidence="2">The sequence shown here is derived from an EMBL/GenBank/DDBJ whole genome shotgun (WGS) entry which is preliminary data.</text>
</comment>
<evidence type="ECO:0008006" key="4">
    <source>
        <dbReference type="Google" id="ProtNLM"/>
    </source>
</evidence>
<gene>
    <name evidence="2" type="ORF">PENSTE_c035G03906</name>
</gene>
<accession>A0A1V6SKD0</accession>
<dbReference type="InterPro" id="IPR036249">
    <property type="entry name" value="Thioredoxin-like_sf"/>
</dbReference>
<dbReference type="OrthoDB" id="40334at2759"/>
<keyword evidence="3" id="KW-1185">Reference proteome</keyword>
<dbReference type="STRING" id="303698.A0A1V6SKD0"/>
<evidence type="ECO:0000313" key="3">
    <source>
        <dbReference type="Proteomes" id="UP000191285"/>
    </source>
</evidence>
<dbReference type="FunFam" id="3.40.30.10:FF:000404">
    <property type="entry name" value="WGS project CABT00000000 data, contig 2.14"/>
    <property type="match status" value="1"/>
</dbReference>
<reference evidence="3" key="1">
    <citation type="journal article" date="2017" name="Nat. Microbiol.">
        <title>Global analysis of biosynthetic gene clusters reveals vast potential of secondary metabolite production in Penicillium species.</title>
        <authorList>
            <person name="Nielsen J.C."/>
            <person name="Grijseels S."/>
            <person name="Prigent S."/>
            <person name="Ji B."/>
            <person name="Dainat J."/>
            <person name="Nielsen K.F."/>
            <person name="Frisvad J.C."/>
            <person name="Workman M."/>
            <person name="Nielsen J."/>
        </authorList>
    </citation>
    <scope>NUCLEOTIDE SEQUENCE [LARGE SCALE GENOMIC DNA]</scope>
    <source>
        <strain evidence="3">IBT 24891</strain>
    </source>
</reference>
<evidence type="ECO:0000313" key="2">
    <source>
        <dbReference type="EMBL" id="OQE14492.1"/>
    </source>
</evidence>
<dbReference type="CDD" id="cd02970">
    <property type="entry name" value="PRX_like2"/>
    <property type="match status" value="1"/>
</dbReference>
<sequence length="255" mass="27667">MADKQPGTSCPAQASSADVKATTLAETPGPGDAKHTDADHDSNGLLESEELPSPETSRKIEEYEVLDHQGKSHTFKSISQGPDSVDRVVVIFIRHFFCGSCQEYISALSQAVNPDDLLKLPVSTSIAIIGCGDPGLIDFYATETGCPFPMYADPSRKLYNDLGMASNLALGPQPDYIRKSMLRIVGESFMQALKQVPKGLVHKGGTSSQNGGELIYLSAGDGQPKQLTWCHRMKTTRDHIEIKDLMRLLGSSQQN</sequence>
<dbReference type="EMBL" id="MLKD01000035">
    <property type="protein sequence ID" value="OQE14492.1"/>
    <property type="molecule type" value="Genomic_DNA"/>
</dbReference>
<name>A0A1V6SKD0_9EURO</name>
<proteinExistence type="predicted"/>
<dbReference type="AlphaFoldDB" id="A0A1V6SKD0"/>
<dbReference type="InterPro" id="IPR032801">
    <property type="entry name" value="PXL2A/B/C"/>
</dbReference>